<dbReference type="Proteomes" id="UP001151760">
    <property type="component" value="Unassembled WGS sequence"/>
</dbReference>
<reference evidence="2" key="1">
    <citation type="journal article" date="2022" name="Int. J. Mol. Sci.">
        <title>Draft Genome of Tanacetum Coccineum: Genomic Comparison of Closely Related Tanacetum-Family Plants.</title>
        <authorList>
            <person name="Yamashiro T."/>
            <person name="Shiraishi A."/>
            <person name="Nakayama K."/>
            <person name="Satake H."/>
        </authorList>
    </citation>
    <scope>NUCLEOTIDE SEQUENCE</scope>
</reference>
<accession>A0ABQ5FND9</accession>
<evidence type="ECO:0000313" key="2">
    <source>
        <dbReference type="EMBL" id="GJT64694.1"/>
    </source>
</evidence>
<gene>
    <name evidence="2" type="ORF">Tco_1016174</name>
</gene>
<keyword evidence="3" id="KW-1185">Reference proteome</keyword>
<reference evidence="2" key="2">
    <citation type="submission" date="2022-01" db="EMBL/GenBank/DDBJ databases">
        <authorList>
            <person name="Yamashiro T."/>
            <person name="Shiraishi A."/>
            <person name="Satake H."/>
            <person name="Nakayama K."/>
        </authorList>
    </citation>
    <scope>NUCLEOTIDE SEQUENCE</scope>
</reference>
<feature type="compositionally biased region" description="Gly residues" evidence="1">
    <location>
        <begin position="48"/>
        <end position="62"/>
    </location>
</feature>
<evidence type="ECO:0000256" key="1">
    <source>
        <dbReference type="SAM" id="MobiDB-lite"/>
    </source>
</evidence>
<evidence type="ECO:0000313" key="3">
    <source>
        <dbReference type="Proteomes" id="UP001151760"/>
    </source>
</evidence>
<organism evidence="2 3">
    <name type="scientific">Tanacetum coccineum</name>
    <dbReference type="NCBI Taxonomy" id="301880"/>
    <lineage>
        <taxon>Eukaryota</taxon>
        <taxon>Viridiplantae</taxon>
        <taxon>Streptophyta</taxon>
        <taxon>Embryophyta</taxon>
        <taxon>Tracheophyta</taxon>
        <taxon>Spermatophyta</taxon>
        <taxon>Magnoliopsida</taxon>
        <taxon>eudicotyledons</taxon>
        <taxon>Gunneridae</taxon>
        <taxon>Pentapetalae</taxon>
        <taxon>asterids</taxon>
        <taxon>campanulids</taxon>
        <taxon>Asterales</taxon>
        <taxon>Asteraceae</taxon>
        <taxon>Asteroideae</taxon>
        <taxon>Anthemideae</taxon>
        <taxon>Anthemidinae</taxon>
        <taxon>Tanacetum</taxon>
    </lineage>
</organism>
<protein>
    <submittedName>
        <fullName evidence="2">Uncharacterized protein</fullName>
    </submittedName>
</protein>
<feature type="region of interest" description="Disordered" evidence="1">
    <location>
        <begin position="30"/>
        <end position="69"/>
    </location>
</feature>
<proteinExistence type="predicted"/>
<name>A0ABQ5FND9_9ASTR</name>
<dbReference type="EMBL" id="BQNB010017567">
    <property type="protein sequence ID" value="GJT64694.1"/>
    <property type="molecule type" value="Genomic_DNA"/>
</dbReference>
<comment type="caution">
    <text evidence="2">The sequence shown here is derived from an EMBL/GenBank/DDBJ whole genome shotgun (WGS) entry which is preliminary data.</text>
</comment>
<sequence>MQTVAEDGVASIKRRRRDLSGDGVWILATATSGRTGRGGGRTREPTGRVGGQTGDQDGQGGDRGNRANGGVDKVLDFSTVIAQQLQNLLPTIIAQVGNHASNIQGEVRNVSMNNGRGGCSYKEFLACNPKDYDGKGVR</sequence>